<dbReference type="InterPro" id="IPR035959">
    <property type="entry name" value="RutC-like_sf"/>
</dbReference>
<dbReference type="EC" id="5.4.99.5" evidence="1 2"/>
<dbReference type="RefSeq" id="WP_154424261.1">
    <property type="nucleotide sequence ID" value="NZ_VUNN01000001.1"/>
</dbReference>
<protein>
    <recommendedName>
        <fullName evidence="1 2">chorismate mutase</fullName>
        <ecNumber evidence="1 2">5.4.99.5</ecNumber>
    </recommendedName>
</protein>
<organism evidence="3 4">
    <name type="scientific">Bullifex porci</name>
    <dbReference type="NCBI Taxonomy" id="2606638"/>
    <lineage>
        <taxon>Bacteria</taxon>
        <taxon>Pseudomonadati</taxon>
        <taxon>Spirochaetota</taxon>
        <taxon>Spirochaetia</taxon>
        <taxon>Spirochaetales</taxon>
        <taxon>Spirochaetaceae</taxon>
        <taxon>Bullifex</taxon>
    </lineage>
</organism>
<dbReference type="GO" id="GO:0008652">
    <property type="term" value="P:amino acid biosynthetic process"/>
    <property type="evidence" value="ECO:0007669"/>
    <property type="project" value="UniProtKB-UniRule"/>
</dbReference>
<evidence type="ECO:0000256" key="2">
    <source>
        <dbReference type="PROSITE-ProRule" id="PRU00514"/>
    </source>
</evidence>
<dbReference type="Proteomes" id="UP000460549">
    <property type="component" value="Unassembled WGS sequence"/>
</dbReference>
<dbReference type="Pfam" id="PF07736">
    <property type="entry name" value="CM_1"/>
    <property type="match status" value="1"/>
</dbReference>
<evidence type="ECO:0000313" key="4">
    <source>
        <dbReference type="Proteomes" id="UP000460549"/>
    </source>
</evidence>
<keyword evidence="2 3" id="KW-0413">Isomerase</keyword>
<dbReference type="GO" id="GO:0009073">
    <property type="term" value="P:aromatic amino acid family biosynthetic process"/>
    <property type="evidence" value="ECO:0007669"/>
    <property type="project" value="UniProtKB-UniRule"/>
</dbReference>
<keyword evidence="4" id="KW-1185">Reference proteome</keyword>
<evidence type="ECO:0000256" key="1">
    <source>
        <dbReference type="NCBIfam" id="TIGR01796"/>
    </source>
</evidence>
<dbReference type="GO" id="GO:0046417">
    <property type="term" value="P:chorismate metabolic process"/>
    <property type="evidence" value="ECO:0007669"/>
    <property type="project" value="TreeGrafter"/>
</dbReference>
<dbReference type="AlphaFoldDB" id="A0A7X2PAK4"/>
<gene>
    <name evidence="3" type="primary">aroH</name>
    <name evidence="3" type="ORF">FYJ80_00995</name>
</gene>
<dbReference type="Gene3D" id="3.30.1330.40">
    <property type="entry name" value="RutC-like"/>
    <property type="match status" value="1"/>
</dbReference>
<keyword evidence="2" id="KW-0057">Aromatic amino acid biosynthesis</keyword>
<accession>A0A7X2PAK4</accession>
<evidence type="ECO:0000313" key="3">
    <source>
        <dbReference type="EMBL" id="MSU05364.1"/>
    </source>
</evidence>
<keyword evidence="2" id="KW-0028">Amino-acid biosynthesis</keyword>
<dbReference type="PANTHER" id="PTHR21164">
    <property type="entry name" value="CHORISMATE MUTASE"/>
    <property type="match status" value="1"/>
</dbReference>
<comment type="caution">
    <text evidence="3">The sequence shown here is derived from an EMBL/GenBank/DDBJ whole genome shotgun (WGS) entry which is preliminary data.</text>
</comment>
<sequence>MSEAIYAIRGATTVEFDSVAGIDEAVKELFTEILAQNNLTEEEISFVLFSQTSDLKSRNAAAAVRKAGFCSAVPLFCVQEAEINGMLDKVIRVLIQVNHPRKSEPKMVYLNRASNLRPDLKR</sequence>
<dbReference type="CDD" id="cd02185">
    <property type="entry name" value="AroH"/>
    <property type="match status" value="1"/>
</dbReference>
<name>A0A7X2PAK4_9SPIO</name>
<dbReference type="NCBIfam" id="TIGR01796">
    <property type="entry name" value="CM_mono_aroH"/>
    <property type="match status" value="1"/>
</dbReference>
<reference evidence="3 4" key="1">
    <citation type="submission" date="2019-08" db="EMBL/GenBank/DDBJ databases">
        <title>In-depth cultivation of the pig gut microbiome towards novel bacterial diversity and tailored functional studies.</title>
        <authorList>
            <person name="Wylensek D."/>
            <person name="Hitch T.C.A."/>
            <person name="Clavel T."/>
        </authorList>
    </citation>
    <scope>NUCLEOTIDE SEQUENCE [LARGE SCALE GENOMIC DNA]</scope>
    <source>
        <strain evidence="3 4">NM-380-WT-3C1</strain>
    </source>
</reference>
<comment type="catalytic activity">
    <reaction evidence="2">
        <text>chorismate = prephenate</text>
        <dbReference type="Rhea" id="RHEA:13897"/>
        <dbReference type="ChEBI" id="CHEBI:29748"/>
        <dbReference type="ChEBI" id="CHEBI:29934"/>
        <dbReference type="EC" id="5.4.99.5"/>
    </reaction>
</comment>
<dbReference type="SUPFAM" id="SSF55298">
    <property type="entry name" value="YjgF-like"/>
    <property type="match status" value="1"/>
</dbReference>
<proteinExistence type="predicted"/>
<dbReference type="GO" id="GO:0004106">
    <property type="term" value="F:chorismate mutase activity"/>
    <property type="evidence" value="ECO:0007669"/>
    <property type="project" value="UniProtKB-UniRule"/>
</dbReference>
<dbReference type="InterPro" id="IPR008243">
    <property type="entry name" value="Chorismate_mutase_AroH"/>
</dbReference>
<dbReference type="PANTHER" id="PTHR21164:SF0">
    <property type="entry name" value="CHORISMATE MUTASE AROH"/>
    <property type="match status" value="1"/>
</dbReference>
<dbReference type="PROSITE" id="PS51167">
    <property type="entry name" value="CHORISMATE_MUT_1"/>
    <property type="match status" value="1"/>
</dbReference>
<dbReference type="EMBL" id="VUNN01000001">
    <property type="protein sequence ID" value="MSU05364.1"/>
    <property type="molecule type" value="Genomic_DNA"/>
</dbReference>